<dbReference type="SMART" id="SM00448">
    <property type="entry name" value="REC"/>
    <property type="match status" value="1"/>
</dbReference>
<dbReference type="FunFam" id="1.10.287.130:FF:000023">
    <property type="entry name" value="Sensor histidine kinase/response regulator, putative"/>
    <property type="match status" value="1"/>
</dbReference>
<dbReference type="SMART" id="SM00065">
    <property type="entry name" value="GAF"/>
    <property type="match status" value="1"/>
</dbReference>
<feature type="compositionally biased region" description="Low complexity" evidence="5">
    <location>
        <begin position="347"/>
        <end position="363"/>
    </location>
</feature>
<keyword evidence="2" id="KW-0808">Transferase</keyword>
<dbReference type="InterPro" id="IPR050956">
    <property type="entry name" value="2C_system_His_kinase"/>
</dbReference>
<dbReference type="SUPFAM" id="SSF52172">
    <property type="entry name" value="CheY-like"/>
    <property type="match status" value="1"/>
</dbReference>
<dbReference type="PANTHER" id="PTHR43719">
    <property type="entry name" value="TWO-COMPONENT HISTIDINE KINASE"/>
    <property type="match status" value="1"/>
</dbReference>
<dbReference type="SMART" id="SM00387">
    <property type="entry name" value="HATPase_c"/>
    <property type="match status" value="1"/>
</dbReference>
<dbReference type="InterPro" id="IPR003018">
    <property type="entry name" value="GAF"/>
</dbReference>
<dbReference type="Pfam" id="PF00512">
    <property type="entry name" value="HisKA"/>
    <property type="match status" value="1"/>
</dbReference>
<evidence type="ECO:0000313" key="8">
    <source>
        <dbReference type="EMBL" id="PNY23534.1"/>
    </source>
</evidence>
<dbReference type="InterPro" id="IPR004358">
    <property type="entry name" value="Sig_transdc_His_kin-like_C"/>
</dbReference>
<dbReference type="SMART" id="SM00388">
    <property type="entry name" value="HisKA"/>
    <property type="match status" value="1"/>
</dbReference>
<proteinExistence type="predicted"/>
<evidence type="ECO:0000256" key="3">
    <source>
        <dbReference type="ARBA" id="ARBA00022777"/>
    </source>
</evidence>
<dbReference type="InterPro" id="IPR003661">
    <property type="entry name" value="HisK_dim/P_dom"/>
</dbReference>
<reference evidence="8 9" key="1">
    <citation type="submission" date="2017-08" db="EMBL/GenBank/DDBJ databases">
        <title>Harnessing the power of phylogenomics to disentangle the directionality and signatures of interkingdom host jumping in the parasitic fungal genus Tolypocladium.</title>
        <authorList>
            <person name="Quandt C.A."/>
            <person name="Patterson W."/>
            <person name="Spatafora J.W."/>
        </authorList>
    </citation>
    <scope>NUCLEOTIDE SEQUENCE [LARGE SCALE GENOMIC DNA]</scope>
    <source>
        <strain evidence="8 9">CBS 113982</strain>
    </source>
</reference>
<dbReference type="AlphaFoldDB" id="A0A2K3Q7R9"/>
<dbReference type="EMBL" id="NRSZ01001087">
    <property type="protein sequence ID" value="PNY23534.1"/>
    <property type="molecule type" value="Genomic_DNA"/>
</dbReference>
<dbReference type="PROSITE" id="PS50109">
    <property type="entry name" value="HIS_KIN"/>
    <property type="match status" value="1"/>
</dbReference>
<sequence length="1208" mass="132323">MRVGPPPRTLKVVSEPHRERETFKYDPSLLTSIKYNDSSDGQLPSSELVTSDDTILTALAQLGACQTSTSRSLISLFDQSHQYIVAEATPTLPLVPSLRHQDRDEDLWLCGTAIPRQYGMCEHSLCGVDPSDGELGAAPSHLPLSLVPDLQTDPRFASKPYCRPGSPARFYAAVPIRTQGGINIGVYCVIDARVRHDWDDRRTQLMLNISRSIMNHLDARRSAANLRRGVRMSRGIASFVEGDAAVSAWHDGPNQVAFRDSHGPEGVPNANQQALQNGRGDLADPVAAENVADQLPGRQTPPTAIFSGAARIIRESIEVEGCLFLDARVTSFGRLSRNAGSNDWSRPHGAPSSHSGSDDSNASPVGEASAWCDVLGSSTSDASGTNRHASMPERLVSKLLRRYPKGRIFSFDAKGELQSSDSSEDDPNSQTPADHGQTDSPRHSPPATSHQRQPWARHREGTAVLATFPGARSVAFVPLWDAKKERWGAACFAYTHTPTRILTMDSELSYLRAFGMLAMSEVCRLDTQLASKAKSDVLGAISHELRSPLHGVILGVELLNDTDVSAFQGNILHTIETCGRTLKDTIDHLLDFAKINNYTTSKRNQGIMDTKTRDPQPRRTGSIETGMMSLYSDVRVDDLAEEVIESVFAGYNFQYASVAQLQKHRAGLMRTDVHANRRLDSLHAMDELGPALTAQGDIRLDFGKVCIFLDIDPSCSWTFYTQPGAVRRVLMNIFGNSLKYTSRGAITIRLRQEAPARKLPGKEQMVKMTITDTGRGIGDDFLRNDLFKPFLQEDQLSPGTGLGLSIVKQIISQLDGSISVQSRLGIGTTVSVSLPMGQNTPSPVARTAEPVDDQDFEKHVRELKGLRVRLLGFDEDKSQARCDSKYGRPEIVCQDWLRMEVISQPQDEQAAADLLLVSEHVLPQFEELSGSDAPVVVVCTNALAAYHYSTLAERMSTARVFEFISQPTGPRKLAKIFGIAFKRWIDLQALPATAKKAAATANLEQYGSLSSIISPPTLNATNSGGGRDASTQVSEDLEEGTKACVDTNPAQPLTMAMKSAQRRTLSGFAACDIPRSPLADKEDLQFLLVDDNHINIKILASYAKKLGRKYHIATNGREAVDAYLVSPDQYCCIFMDISMPVMDGFEATRCIRSFEHEKQLKPTKIFALTGLASIGAQQEALESGIDLFLTKPVRLKELGTILLSKELL</sequence>
<gene>
    <name evidence="8" type="ORF">TCAP_06522</name>
</gene>
<dbReference type="Pfam" id="PF02518">
    <property type="entry name" value="HATPase_c"/>
    <property type="match status" value="1"/>
</dbReference>
<dbReference type="SUPFAM" id="SSF47384">
    <property type="entry name" value="Homodimeric domain of signal transducing histidine kinase"/>
    <property type="match status" value="1"/>
</dbReference>
<feature type="domain" description="Response regulatory" evidence="7">
    <location>
        <begin position="1085"/>
        <end position="1206"/>
    </location>
</feature>
<evidence type="ECO:0000256" key="1">
    <source>
        <dbReference type="ARBA" id="ARBA00022553"/>
    </source>
</evidence>
<dbReference type="InterPro" id="IPR036097">
    <property type="entry name" value="HisK_dim/P_sf"/>
</dbReference>
<keyword evidence="3" id="KW-0418">Kinase</keyword>
<dbReference type="Pfam" id="PF00072">
    <property type="entry name" value="Response_reg"/>
    <property type="match status" value="1"/>
</dbReference>
<protein>
    <submittedName>
        <fullName evidence="8">Uncharacterized protein</fullName>
    </submittedName>
</protein>
<dbReference type="STRING" id="45235.A0A2K3Q7R9"/>
<dbReference type="PANTHER" id="PTHR43719:SF69">
    <property type="entry name" value="HISTIDINE KINASE G7"/>
    <property type="match status" value="1"/>
</dbReference>
<keyword evidence="1 4" id="KW-0597">Phosphoprotein</keyword>
<dbReference type="InterPro" id="IPR001789">
    <property type="entry name" value="Sig_transdc_resp-reg_receiver"/>
</dbReference>
<accession>A0A2K3Q7R9</accession>
<dbReference type="Gene3D" id="1.10.287.130">
    <property type="match status" value="1"/>
</dbReference>
<dbReference type="SUPFAM" id="SSF55781">
    <property type="entry name" value="GAF domain-like"/>
    <property type="match status" value="1"/>
</dbReference>
<dbReference type="Proteomes" id="UP000236621">
    <property type="component" value="Unassembled WGS sequence"/>
</dbReference>
<feature type="modified residue" description="4-aspartylphosphate" evidence="4">
    <location>
        <position position="1136"/>
    </location>
</feature>
<dbReference type="Gene3D" id="3.30.450.40">
    <property type="match status" value="1"/>
</dbReference>
<name>A0A2K3Q7R9_9HYPO</name>
<dbReference type="GO" id="GO:0000155">
    <property type="term" value="F:phosphorelay sensor kinase activity"/>
    <property type="evidence" value="ECO:0007669"/>
    <property type="project" value="InterPro"/>
</dbReference>
<dbReference type="PRINTS" id="PR00344">
    <property type="entry name" value="BCTRLSENSOR"/>
</dbReference>
<evidence type="ECO:0000256" key="2">
    <source>
        <dbReference type="ARBA" id="ARBA00022679"/>
    </source>
</evidence>
<dbReference type="CDD" id="cd00082">
    <property type="entry name" value="HisKA"/>
    <property type="match status" value="1"/>
</dbReference>
<dbReference type="InterPro" id="IPR011006">
    <property type="entry name" value="CheY-like_superfamily"/>
</dbReference>
<dbReference type="InterPro" id="IPR003594">
    <property type="entry name" value="HATPase_dom"/>
</dbReference>
<dbReference type="Gene3D" id="3.40.50.2300">
    <property type="match status" value="1"/>
</dbReference>
<dbReference type="CDD" id="cd17546">
    <property type="entry name" value="REC_hyHK_CKI1_RcsC-like"/>
    <property type="match status" value="1"/>
</dbReference>
<feature type="domain" description="Histidine kinase" evidence="6">
    <location>
        <begin position="540"/>
        <end position="838"/>
    </location>
</feature>
<dbReference type="SUPFAM" id="SSF55874">
    <property type="entry name" value="ATPase domain of HSP90 chaperone/DNA topoisomerase II/histidine kinase"/>
    <property type="match status" value="1"/>
</dbReference>
<evidence type="ECO:0000259" key="6">
    <source>
        <dbReference type="PROSITE" id="PS50109"/>
    </source>
</evidence>
<feature type="region of interest" description="Disordered" evidence="5">
    <location>
        <begin position="414"/>
        <end position="457"/>
    </location>
</feature>
<dbReference type="InterPro" id="IPR005467">
    <property type="entry name" value="His_kinase_dom"/>
</dbReference>
<dbReference type="PROSITE" id="PS50110">
    <property type="entry name" value="RESPONSE_REGULATORY"/>
    <property type="match status" value="1"/>
</dbReference>
<dbReference type="Gene3D" id="3.30.565.10">
    <property type="entry name" value="Histidine kinase-like ATPase, C-terminal domain"/>
    <property type="match status" value="1"/>
</dbReference>
<evidence type="ECO:0000256" key="4">
    <source>
        <dbReference type="PROSITE-ProRule" id="PRU00169"/>
    </source>
</evidence>
<dbReference type="InterPro" id="IPR029016">
    <property type="entry name" value="GAF-like_dom_sf"/>
</dbReference>
<comment type="caution">
    <text evidence="8">The sequence shown here is derived from an EMBL/GenBank/DDBJ whole genome shotgun (WGS) entry which is preliminary data.</text>
</comment>
<evidence type="ECO:0000256" key="5">
    <source>
        <dbReference type="SAM" id="MobiDB-lite"/>
    </source>
</evidence>
<feature type="region of interest" description="Disordered" evidence="5">
    <location>
        <begin position="337"/>
        <end position="366"/>
    </location>
</feature>
<dbReference type="InterPro" id="IPR036890">
    <property type="entry name" value="HATPase_C_sf"/>
</dbReference>
<evidence type="ECO:0000259" key="7">
    <source>
        <dbReference type="PROSITE" id="PS50110"/>
    </source>
</evidence>
<dbReference type="OrthoDB" id="303614at2759"/>
<evidence type="ECO:0000313" key="9">
    <source>
        <dbReference type="Proteomes" id="UP000236621"/>
    </source>
</evidence>
<keyword evidence="9" id="KW-1185">Reference proteome</keyword>
<organism evidence="8 9">
    <name type="scientific">Tolypocladium capitatum</name>
    <dbReference type="NCBI Taxonomy" id="45235"/>
    <lineage>
        <taxon>Eukaryota</taxon>
        <taxon>Fungi</taxon>
        <taxon>Dikarya</taxon>
        <taxon>Ascomycota</taxon>
        <taxon>Pezizomycotina</taxon>
        <taxon>Sordariomycetes</taxon>
        <taxon>Hypocreomycetidae</taxon>
        <taxon>Hypocreales</taxon>
        <taxon>Ophiocordycipitaceae</taxon>
        <taxon>Tolypocladium</taxon>
    </lineage>
</organism>